<evidence type="ECO:0008006" key="3">
    <source>
        <dbReference type="Google" id="ProtNLM"/>
    </source>
</evidence>
<gene>
    <name evidence="2" type="ordered locus">Mjls_4503</name>
</gene>
<sequence precursor="true">MKMTTLATTALAGIATFMIAAAQPAAAAPTGPDSVQDTVSRLESKGYKVILNKVGSAPLEQCTVSGVRPGRDVTEFRQNRRDQLVERVLYTTVYVDASC</sequence>
<organism evidence="2">
    <name type="scientific">Mycobacterium sp. (strain JLS)</name>
    <dbReference type="NCBI Taxonomy" id="164757"/>
    <lineage>
        <taxon>Bacteria</taxon>
        <taxon>Bacillati</taxon>
        <taxon>Actinomycetota</taxon>
        <taxon>Actinomycetes</taxon>
        <taxon>Mycobacteriales</taxon>
        <taxon>Mycobacteriaceae</taxon>
        <taxon>Mycobacterium</taxon>
    </lineage>
</organism>
<evidence type="ECO:0000313" key="2">
    <source>
        <dbReference type="EMBL" id="ABO00273.1"/>
    </source>
</evidence>
<dbReference type="AlphaFoldDB" id="A0A5Q5CL93"/>
<dbReference type="EMBL" id="CP000580">
    <property type="protein sequence ID" value="ABO00273.1"/>
    <property type="molecule type" value="Genomic_DNA"/>
</dbReference>
<feature type="signal peptide" evidence="1">
    <location>
        <begin position="1"/>
        <end position="27"/>
    </location>
</feature>
<evidence type="ECO:0000256" key="1">
    <source>
        <dbReference type="SAM" id="SignalP"/>
    </source>
</evidence>
<proteinExistence type="predicted"/>
<name>A0A5Q5CL93_MYCSJ</name>
<keyword evidence="1" id="KW-0732">Signal</keyword>
<protein>
    <recommendedName>
        <fullName evidence="3">PASTA domain-containing protein</fullName>
    </recommendedName>
</protein>
<accession>A0A5Q5CL93</accession>
<dbReference type="KEGG" id="mjl:Mjls_4503"/>
<feature type="chain" id="PRO_5024976184" description="PASTA domain-containing protein" evidence="1">
    <location>
        <begin position="28"/>
        <end position="99"/>
    </location>
</feature>
<reference evidence="2" key="1">
    <citation type="submission" date="2007-02" db="EMBL/GenBank/DDBJ databases">
        <title>Complete sequence of Mycobacterium sp. JLS.</title>
        <authorList>
            <consortium name="US DOE Joint Genome Institute"/>
            <person name="Copeland A."/>
            <person name="Lucas S."/>
            <person name="Lapidus A."/>
            <person name="Barry K."/>
            <person name="Detter J.C."/>
            <person name="Glavina del Rio T."/>
            <person name="Hammon N."/>
            <person name="Israni S."/>
            <person name="Dalin E."/>
            <person name="Tice H."/>
            <person name="Pitluck S."/>
            <person name="Chain P."/>
            <person name="Malfatti S."/>
            <person name="Shin M."/>
            <person name="Vergez L."/>
            <person name="Schmutz J."/>
            <person name="Larimer F."/>
            <person name="Land M."/>
            <person name="Hauser L."/>
            <person name="Kyrpides N."/>
            <person name="Mikhailova N."/>
            <person name="Miller C.D."/>
            <person name="Anderson A.J."/>
            <person name="Sims R.C."/>
            <person name="Richardson P."/>
        </authorList>
    </citation>
    <scope>NUCLEOTIDE SEQUENCE [LARGE SCALE GENOMIC DNA]</scope>
    <source>
        <strain evidence="2">JLS</strain>
    </source>
</reference>